<dbReference type="RefSeq" id="WP_150032229.1">
    <property type="nucleotide sequence ID" value="NZ_VWSH01000002.1"/>
</dbReference>
<protein>
    <submittedName>
        <fullName evidence="3">T9SS type A sorting domain-containing protein</fullName>
    </submittedName>
</protein>
<dbReference type="Proteomes" id="UP000323632">
    <property type="component" value="Unassembled WGS sequence"/>
</dbReference>
<dbReference type="Pfam" id="PF18962">
    <property type="entry name" value="Por_Secre_tail"/>
    <property type="match status" value="1"/>
</dbReference>
<evidence type="ECO:0000313" key="4">
    <source>
        <dbReference type="Proteomes" id="UP000323632"/>
    </source>
</evidence>
<dbReference type="Pfam" id="PF06739">
    <property type="entry name" value="SBBP"/>
    <property type="match status" value="3"/>
</dbReference>
<accession>A0A5M6CN27</accession>
<comment type="caution">
    <text evidence="3">The sequence shown here is derived from an EMBL/GenBank/DDBJ whole genome shotgun (WGS) entry which is preliminary data.</text>
</comment>
<dbReference type="NCBIfam" id="TIGR04183">
    <property type="entry name" value="Por_Secre_tail"/>
    <property type="match status" value="1"/>
</dbReference>
<feature type="domain" description="Ig-like" evidence="2">
    <location>
        <begin position="1213"/>
        <end position="1295"/>
    </location>
</feature>
<sequence length="1487" mass="156153">MMKKILLLFPILLIIGLAASAQTKMPDKKNLMHEMPLLFTENKGQITDKAGKPRPDIVFTANSGNTGLFLSHTGIYYQFTKIIYPEGYTASIANHDVKTQTALAKRREVQTHRFSLELAGANEDVVIRKEDKSATTYNFYPGNTPEGVTGADAYKKVVYENVYPHIDWVIYSMGKGLKYDFVVHPGGDPSQIRLNIKDAEKVSITEKGELLMQTKLGEIREDAPSSFADGKQVPSRFKQNSDGTIGFDVTTVPGTTLTIDPVVMWSTYYGGNQYDIAQDCSVDSLGYVYVTGYGASTTAIANGGFQNSIGGNNDAFLAKFNASGTLIWATYYGGAQDDYGFSCAADRYGNILVSGDAYSTNIASGGFQNVTYANAIGGAGTIYLVKFNAATGMRLWATYYGTASAANSNTSTVSGGFKGVDADKDGNIYLTGYTNAPDVASGGYQNTFAGGIRDAFLVKFNAAGNRVWATYYGGNAEDIGRNVATDDSGNVYLSGQTASTSNIASGGVQNTYGGGVYDAFLVKFNSAGTRVWASYYGGNQAENSYRCLPDSAGNVYLMGQTSSTANIASGGAQNTFGGGIYDAFLVKFNTLGTVILWGTYFGGTGQERFSNGIIDYAGNVIATGFSGSSGLANGGFQNTLGSSFDNDAILAKFNPAGGLVWSSYFGGADAETGNGCAVDSLNNIYMVGGASSSAGISIPGTHQPVYGGSNDGFLVKVGNVNLITGTTITGPFCAGSAVSVPYTISGIYNASNVFTAQLSNASGSFAAPVNIGTFVGTTGGSINATIPLNTPPGTGYRIRVVSSSPVIIAPNNGTNLVIAGASSITTVTDTVCSNDLPYIWHGVSVTAGGTAVASDTITNAGGCDSILLLNLVVKTAPTPLIVHDTTCRNNLPVIWNGITVNAPPTGNIATVVYTDTAANLCDSVVTLQLFIRDTSAVTDHKTYCRNVLPVVWNGITIPATANSNPNYATFNTVNAGGCDSIVKLNLTVNEVYAVSVNDTVCSNQLPITWNGISVPAPSSGNTTTAVYNTQSVHSCDSIVTLHLFIKHASAHTVDSAVCSNQMPITWNGTTVTTGGPAAAVYTTPNAVNCDSVVTLNLTVHNTSAYTQAITICNNQLPYTWNGIIVTSGGTGIAVYTTDNTANCDSVVTLNLTVKDTSASTENITICASELPYTWNGIVVTSGGPAAAVYDTQNVVGCDSVVTLNLNVTTTILPTITVTVFPGSTIPNGTPATFTATITNGGTAPVLQWQKNGINVGTNSATYTDFDIDSADVITCVLTSSIVCAFPNDVTSNPVTMVVVTPPPPCLVPVTLISTDIQFSSAVFKWAHVAAASGYEVVLDLQPTNPTSGMFTTDTVYHASAMLPGVHYFHIRTRCTNGDYSPWITITITIQDGNGSTGTADINANNKELTLYPNPNNGIFNVIGTVSENKAGIDIIDRSGRIIYRNEAATPDGKLNHRIHLSDNLAAGIYLLRVTSGYEVYVIRFVHE</sequence>
<reference evidence="3 4" key="1">
    <citation type="submission" date="2019-09" db="EMBL/GenBank/DDBJ databases">
        <title>Genome sequence and assembly of Taibaiella sp.</title>
        <authorList>
            <person name="Chhetri G."/>
        </authorList>
    </citation>
    <scope>NUCLEOTIDE SEQUENCE [LARGE SCALE GENOMIC DNA]</scope>
    <source>
        <strain evidence="3 4">KVB11</strain>
    </source>
</reference>
<dbReference type="PROSITE" id="PS50835">
    <property type="entry name" value="IG_LIKE"/>
    <property type="match status" value="1"/>
</dbReference>
<proteinExistence type="predicted"/>
<evidence type="ECO:0000259" key="2">
    <source>
        <dbReference type="PROSITE" id="PS50835"/>
    </source>
</evidence>
<dbReference type="InterPro" id="IPR057708">
    <property type="entry name" value="DUF7948"/>
</dbReference>
<keyword evidence="1" id="KW-0732">Signal</keyword>
<dbReference type="InterPro" id="IPR052918">
    <property type="entry name" value="Motility_Chemotaxis_Reg"/>
</dbReference>
<dbReference type="PANTHER" id="PTHR35580">
    <property type="entry name" value="CELL SURFACE GLYCOPROTEIN (S-LAYER PROTEIN)-LIKE PROTEIN"/>
    <property type="match status" value="1"/>
</dbReference>
<feature type="signal peptide" evidence="1">
    <location>
        <begin position="1"/>
        <end position="21"/>
    </location>
</feature>
<keyword evidence="4" id="KW-1185">Reference proteome</keyword>
<gene>
    <name evidence="3" type="ORF">F0919_07975</name>
</gene>
<evidence type="ECO:0000256" key="1">
    <source>
        <dbReference type="SAM" id="SignalP"/>
    </source>
</evidence>
<feature type="chain" id="PRO_5024375802" evidence="1">
    <location>
        <begin position="22"/>
        <end position="1487"/>
    </location>
</feature>
<evidence type="ECO:0000313" key="3">
    <source>
        <dbReference type="EMBL" id="KAA5534549.1"/>
    </source>
</evidence>
<dbReference type="EMBL" id="VWSH01000002">
    <property type="protein sequence ID" value="KAA5534549.1"/>
    <property type="molecule type" value="Genomic_DNA"/>
</dbReference>
<dbReference type="InterPro" id="IPR007110">
    <property type="entry name" value="Ig-like_dom"/>
</dbReference>
<dbReference type="PANTHER" id="PTHR35580:SF1">
    <property type="entry name" value="PHYTASE-LIKE DOMAIN-CONTAINING PROTEIN"/>
    <property type="match status" value="1"/>
</dbReference>
<dbReference type="InterPro" id="IPR026444">
    <property type="entry name" value="Secre_tail"/>
</dbReference>
<dbReference type="Pfam" id="PF25778">
    <property type="entry name" value="DUF7948"/>
    <property type="match status" value="1"/>
</dbReference>
<organism evidence="3 4">
    <name type="scientific">Taibaiella lutea</name>
    <dbReference type="NCBI Taxonomy" id="2608001"/>
    <lineage>
        <taxon>Bacteria</taxon>
        <taxon>Pseudomonadati</taxon>
        <taxon>Bacteroidota</taxon>
        <taxon>Chitinophagia</taxon>
        <taxon>Chitinophagales</taxon>
        <taxon>Chitinophagaceae</taxon>
        <taxon>Taibaiella</taxon>
    </lineage>
</organism>
<dbReference type="InterPro" id="IPR010620">
    <property type="entry name" value="SBBP_repeat"/>
</dbReference>
<name>A0A5M6CN27_9BACT</name>